<feature type="transmembrane region" description="Helical" evidence="9">
    <location>
        <begin position="95"/>
        <end position="112"/>
    </location>
</feature>
<dbReference type="PRINTS" id="PR00781">
    <property type="entry name" value="LIPOSIGPTASE"/>
</dbReference>
<dbReference type="PANTHER" id="PTHR33695:SF1">
    <property type="entry name" value="LIPOPROTEIN SIGNAL PEPTIDASE"/>
    <property type="match status" value="1"/>
</dbReference>
<evidence type="ECO:0000256" key="8">
    <source>
        <dbReference type="ARBA" id="ARBA00023136"/>
    </source>
</evidence>
<feature type="transmembrane region" description="Helical" evidence="9">
    <location>
        <begin position="68"/>
        <end position="88"/>
    </location>
</feature>
<comment type="caution">
    <text evidence="9">Lacks conserved residue(s) required for the propagation of feature annotation.</text>
</comment>
<keyword evidence="2 9" id="KW-1003">Cell membrane</keyword>
<dbReference type="RefSeq" id="WP_290315295.1">
    <property type="nucleotide sequence ID" value="NZ_JAUFPN010000036.1"/>
</dbReference>
<organism evidence="11 12">
    <name type="scientific">Paeniroseomonas aquatica</name>
    <dbReference type="NCBI Taxonomy" id="373043"/>
    <lineage>
        <taxon>Bacteria</taxon>
        <taxon>Pseudomonadati</taxon>
        <taxon>Pseudomonadota</taxon>
        <taxon>Alphaproteobacteria</taxon>
        <taxon>Acetobacterales</taxon>
        <taxon>Acetobacteraceae</taxon>
        <taxon>Paeniroseomonas</taxon>
    </lineage>
</organism>
<evidence type="ECO:0000256" key="4">
    <source>
        <dbReference type="ARBA" id="ARBA00022692"/>
    </source>
</evidence>
<evidence type="ECO:0000256" key="7">
    <source>
        <dbReference type="ARBA" id="ARBA00022989"/>
    </source>
</evidence>
<feature type="transmembrane region" description="Helical" evidence="9">
    <location>
        <begin position="132"/>
        <end position="153"/>
    </location>
</feature>
<proteinExistence type="inferred from homology"/>
<name>A0ABT8A1I0_9PROT</name>
<comment type="similarity">
    <text evidence="1 9 10">Belongs to the peptidase A8 family.</text>
</comment>
<dbReference type="EMBL" id="JAUFPN010000036">
    <property type="protein sequence ID" value="MDN3563554.1"/>
    <property type="molecule type" value="Genomic_DNA"/>
</dbReference>
<evidence type="ECO:0000313" key="12">
    <source>
        <dbReference type="Proteomes" id="UP001529369"/>
    </source>
</evidence>
<dbReference type="PANTHER" id="PTHR33695">
    <property type="entry name" value="LIPOPROTEIN SIGNAL PEPTIDASE"/>
    <property type="match status" value="1"/>
</dbReference>
<comment type="subcellular location">
    <subcellularLocation>
        <location evidence="9">Cell membrane</location>
        <topology evidence="9">Multi-pass membrane protein</topology>
    </subcellularLocation>
</comment>
<evidence type="ECO:0000313" key="11">
    <source>
        <dbReference type="EMBL" id="MDN3563554.1"/>
    </source>
</evidence>
<evidence type="ECO:0000256" key="3">
    <source>
        <dbReference type="ARBA" id="ARBA00022670"/>
    </source>
</evidence>
<keyword evidence="12" id="KW-1185">Reference proteome</keyword>
<dbReference type="GO" id="GO:0004190">
    <property type="term" value="F:aspartic-type endopeptidase activity"/>
    <property type="evidence" value="ECO:0007669"/>
    <property type="project" value="UniProtKB-EC"/>
</dbReference>
<evidence type="ECO:0000256" key="6">
    <source>
        <dbReference type="ARBA" id="ARBA00022801"/>
    </source>
</evidence>
<dbReference type="EC" id="3.4.23.36" evidence="9"/>
<dbReference type="Proteomes" id="UP001529369">
    <property type="component" value="Unassembled WGS sequence"/>
</dbReference>
<dbReference type="HAMAP" id="MF_00161">
    <property type="entry name" value="LspA"/>
    <property type="match status" value="1"/>
</dbReference>
<evidence type="ECO:0000256" key="2">
    <source>
        <dbReference type="ARBA" id="ARBA00022475"/>
    </source>
</evidence>
<keyword evidence="4 9" id="KW-0812">Transmembrane</keyword>
<comment type="catalytic activity">
    <reaction evidence="9">
        <text>Release of signal peptides from bacterial membrane prolipoproteins. Hydrolyzes -Xaa-Yaa-Zaa-|-(S,diacylglyceryl)Cys-, in which Xaa is hydrophobic (preferably Leu), and Yaa (Ala or Ser) and Zaa (Gly or Ala) have small, neutral side chains.</text>
        <dbReference type="EC" id="3.4.23.36"/>
    </reaction>
</comment>
<protein>
    <recommendedName>
        <fullName evidence="9">Lipoprotein signal peptidase</fullName>
        <ecNumber evidence="9">3.4.23.36</ecNumber>
    </recommendedName>
    <alternativeName>
        <fullName evidence="9">Prolipoprotein signal peptidase</fullName>
    </alternativeName>
    <alternativeName>
        <fullName evidence="9">Signal peptidase II</fullName>
        <shortName evidence="9">SPase II</shortName>
    </alternativeName>
</protein>
<dbReference type="NCBIfam" id="TIGR00077">
    <property type="entry name" value="lspA"/>
    <property type="match status" value="1"/>
</dbReference>
<evidence type="ECO:0000256" key="9">
    <source>
        <dbReference type="HAMAP-Rule" id="MF_00161"/>
    </source>
</evidence>
<keyword evidence="8 9" id="KW-0472">Membrane</keyword>
<keyword evidence="5 9" id="KW-0064">Aspartyl protease</keyword>
<gene>
    <name evidence="9 11" type="primary">lspA</name>
    <name evidence="11" type="ORF">QWZ14_04095</name>
</gene>
<feature type="active site" evidence="9">
    <location>
        <position position="140"/>
    </location>
</feature>
<comment type="caution">
    <text evidence="11">The sequence shown here is derived from an EMBL/GenBank/DDBJ whole genome shotgun (WGS) entry which is preliminary data.</text>
</comment>
<sequence>MQTQPRRFLVWGLVFVVLAFAVDQVTKGVALAAAPALTHGIEVLPFLDLVLVHNRGVTFGLLASDHPAGRWLLILLTGTITVALLVWLRRAQNRTQAAALGLIIGGALGNLMDRLRHGAVTDFLDFHAQGYHWPAFNLADSGIVLGVALLLIAELRAPTGRALSGR</sequence>
<feature type="active site" evidence="9">
    <location>
        <position position="122"/>
    </location>
</feature>
<keyword evidence="7 9" id="KW-1133">Transmembrane helix</keyword>
<accession>A0ABT8A1I0</accession>
<dbReference type="InterPro" id="IPR001872">
    <property type="entry name" value="Peptidase_A8"/>
</dbReference>
<keyword evidence="3 9" id="KW-0645">Protease</keyword>
<comment type="pathway">
    <text evidence="9">Protein modification; lipoprotein biosynthesis (signal peptide cleavage).</text>
</comment>
<dbReference type="Pfam" id="PF01252">
    <property type="entry name" value="Peptidase_A8"/>
    <property type="match status" value="1"/>
</dbReference>
<evidence type="ECO:0000256" key="10">
    <source>
        <dbReference type="RuleBase" id="RU004181"/>
    </source>
</evidence>
<keyword evidence="6 9" id="KW-0378">Hydrolase</keyword>
<reference evidence="12" key="1">
    <citation type="journal article" date="2019" name="Int. J. Syst. Evol. Microbiol.">
        <title>The Global Catalogue of Microorganisms (GCM) 10K type strain sequencing project: providing services to taxonomists for standard genome sequencing and annotation.</title>
        <authorList>
            <consortium name="The Broad Institute Genomics Platform"/>
            <consortium name="The Broad Institute Genome Sequencing Center for Infectious Disease"/>
            <person name="Wu L."/>
            <person name="Ma J."/>
        </authorList>
    </citation>
    <scope>NUCLEOTIDE SEQUENCE [LARGE SCALE GENOMIC DNA]</scope>
    <source>
        <strain evidence="12">CECT 7131</strain>
    </source>
</reference>
<evidence type="ECO:0000256" key="1">
    <source>
        <dbReference type="ARBA" id="ARBA00006139"/>
    </source>
</evidence>
<comment type="function">
    <text evidence="9">This protein specifically catalyzes the removal of signal peptides from prolipoproteins.</text>
</comment>
<evidence type="ECO:0000256" key="5">
    <source>
        <dbReference type="ARBA" id="ARBA00022750"/>
    </source>
</evidence>